<gene>
    <name evidence="2" type="ORF">PRK78_001357</name>
</gene>
<dbReference type="GO" id="GO:0005763">
    <property type="term" value="C:mitochondrial small ribosomal subunit"/>
    <property type="evidence" value="ECO:0007669"/>
    <property type="project" value="TreeGrafter"/>
</dbReference>
<dbReference type="PANTHER" id="PTHR28158:SF1">
    <property type="entry name" value="SMALL RIBOSOMAL SUBUNIT PROTEIN MS45"/>
    <property type="match status" value="1"/>
</dbReference>
<dbReference type="Proteomes" id="UP001219355">
    <property type="component" value="Chromosome 1"/>
</dbReference>
<reference evidence="2" key="1">
    <citation type="submission" date="2023-03" db="EMBL/GenBank/DDBJ databases">
        <title>Emydomyces testavorans Genome Sequence.</title>
        <authorList>
            <person name="Hoyer L."/>
        </authorList>
    </citation>
    <scope>NUCLEOTIDE SEQUENCE</scope>
    <source>
        <strain evidence="2">16-2883</strain>
    </source>
</reference>
<protein>
    <recommendedName>
        <fullName evidence="4">Eukaryotic mitochondrial regulator protein-domain-containing protein</fullName>
    </recommendedName>
</protein>
<organism evidence="2 3">
    <name type="scientific">Emydomyces testavorans</name>
    <dbReference type="NCBI Taxonomy" id="2070801"/>
    <lineage>
        <taxon>Eukaryota</taxon>
        <taxon>Fungi</taxon>
        <taxon>Dikarya</taxon>
        <taxon>Ascomycota</taxon>
        <taxon>Pezizomycotina</taxon>
        <taxon>Eurotiomycetes</taxon>
        <taxon>Eurotiomycetidae</taxon>
        <taxon>Onygenales</taxon>
        <taxon>Nannizziopsiaceae</taxon>
        <taxon>Emydomyces</taxon>
    </lineage>
</organism>
<dbReference type="EMBL" id="CP120627">
    <property type="protein sequence ID" value="WEW55922.1"/>
    <property type="molecule type" value="Genomic_DNA"/>
</dbReference>
<proteinExistence type="predicted"/>
<feature type="region of interest" description="Disordered" evidence="1">
    <location>
        <begin position="34"/>
        <end position="71"/>
    </location>
</feature>
<dbReference type="PANTHER" id="PTHR28158">
    <property type="entry name" value="37S RIBOSOMAL PROTEIN S35, MITOCHONDRIAL"/>
    <property type="match status" value="1"/>
</dbReference>
<evidence type="ECO:0008006" key="4">
    <source>
        <dbReference type="Google" id="ProtNLM"/>
    </source>
</evidence>
<sequence>MFAWLNGPGAVFKDPLPGSTNYLTAYDRRGKLLRAPGTSTSSEGPDSRKQSEEAGAGIGGTDGLLPRESRSDLKPFPLNPHFVSQSVLSPELRNEIYEQVSLKGKSVRAVSVLLGVDMRRVTAVVRLVALEKKMIKEKKPLALPYARAVLQMLPTTPLAKPPETPIAHEPINDLPVHRLTEPQIFYPVSESRKFTRVDAGRVFSAAPALPRSEEGVPHNTPEAIAKVTHHPRNIERVGKGIEEEQVLQPADVRIPHPHLVAFEHDHVTYSGEAKLRNERFIERLEAQDAAEAESKRIRMQKESDLTRHVRPAESRFEFRFRDVVVSRQTTGRDGRGVDAPGRRYGVPHNDRKRGVVKIPTKVDV</sequence>
<accession>A0AAF0DCK2</accession>
<dbReference type="GO" id="GO:0003735">
    <property type="term" value="F:structural constituent of ribosome"/>
    <property type="evidence" value="ECO:0007669"/>
    <property type="project" value="TreeGrafter"/>
</dbReference>
<keyword evidence="3" id="KW-1185">Reference proteome</keyword>
<evidence type="ECO:0000313" key="3">
    <source>
        <dbReference type="Proteomes" id="UP001219355"/>
    </source>
</evidence>
<evidence type="ECO:0000256" key="1">
    <source>
        <dbReference type="SAM" id="MobiDB-lite"/>
    </source>
</evidence>
<dbReference type="GO" id="GO:0032543">
    <property type="term" value="P:mitochondrial translation"/>
    <property type="evidence" value="ECO:0007669"/>
    <property type="project" value="TreeGrafter"/>
</dbReference>
<dbReference type="Pfam" id="PF12298">
    <property type="entry name" value="Bot1p"/>
    <property type="match status" value="1"/>
</dbReference>
<feature type="region of interest" description="Disordered" evidence="1">
    <location>
        <begin position="329"/>
        <end position="350"/>
    </location>
</feature>
<dbReference type="AlphaFoldDB" id="A0AAF0DCK2"/>
<name>A0AAF0DCK2_9EURO</name>
<evidence type="ECO:0000313" key="2">
    <source>
        <dbReference type="EMBL" id="WEW55922.1"/>
    </source>
</evidence>
<dbReference type="InterPro" id="IPR021036">
    <property type="entry name" value="Ribosomal_mS45"/>
</dbReference>